<dbReference type="AlphaFoldDB" id="A0A101HIW7"/>
<organism evidence="1 2">
    <name type="scientific">candidate division WS6 bacterium 34_10</name>
    <dbReference type="NCBI Taxonomy" id="1641389"/>
    <lineage>
        <taxon>Bacteria</taxon>
        <taxon>Candidatus Dojkabacteria</taxon>
    </lineage>
</organism>
<dbReference type="InterPro" id="IPR014777">
    <property type="entry name" value="4pyrrole_Mease_sub1"/>
</dbReference>
<proteinExistence type="predicted"/>
<dbReference type="InterPro" id="IPR008189">
    <property type="entry name" value="rRNA_ssu_MeTfrase_I"/>
</dbReference>
<name>A0A101HIW7_9BACT</name>
<comment type="caution">
    <text evidence="1">The sequence shown here is derived from an EMBL/GenBank/DDBJ whole genome shotgun (WGS) entry which is preliminary data.</text>
</comment>
<keyword evidence="1" id="KW-0808">Transferase</keyword>
<evidence type="ECO:0000313" key="1">
    <source>
        <dbReference type="EMBL" id="KUK77488.1"/>
    </source>
</evidence>
<accession>A0A101HIW7</accession>
<dbReference type="GO" id="GO:0032259">
    <property type="term" value="P:methylation"/>
    <property type="evidence" value="ECO:0007669"/>
    <property type="project" value="UniProtKB-KW"/>
</dbReference>
<reference evidence="2" key="1">
    <citation type="journal article" date="2015" name="MBio">
        <title>Genome-Resolved Metagenomic Analysis Reveals Roles for Candidate Phyla and Other Microbial Community Members in Biogeochemical Transformations in Oil Reservoirs.</title>
        <authorList>
            <person name="Hu P."/>
            <person name="Tom L."/>
            <person name="Singh A."/>
            <person name="Thomas B.C."/>
            <person name="Baker B.J."/>
            <person name="Piceno Y.M."/>
            <person name="Andersen G.L."/>
            <person name="Banfield J.F."/>
        </authorList>
    </citation>
    <scope>NUCLEOTIDE SEQUENCE [LARGE SCALE GENOMIC DNA]</scope>
</reference>
<dbReference type="SUPFAM" id="SSF53790">
    <property type="entry name" value="Tetrapyrrole methylase"/>
    <property type="match status" value="1"/>
</dbReference>
<dbReference type="Proteomes" id="UP000053904">
    <property type="component" value="Unassembled WGS sequence"/>
</dbReference>
<dbReference type="InterPro" id="IPR035996">
    <property type="entry name" value="4pyrrol_Methylase_sf"/>
</dbReference>
<dbReference type="InterPro" id="IPR014776">
    <property type="entry name" value="4pyrrole_Mease_sub2"/>
</dbReference>
<dbReference type="PANTHER" id="PTHR46111">
    <property type="entry name" value="RIBOSOMAL RNA SMALL SUBUNIT METHYLTRANSFERASE I"/>
    <property type="match status" value="1"/>
</dbReference>
<gene>
    <name evidence="1" type="ORF">XD93_0294</name>
</gene>
<dbReference type="GO" id="GO:0008168">
    <property type="term" value="F:methyltransferase activity"/>
    <property type="evidence" value="ECO:0007669"/>
    <property type="project" value="UniProtKB-KW"/>
</dbReference>
<protein>
    <submittedName>
        <fullName evidence="1">Uroporphyrin-III C/tetrapyrrole methyltransferase</fullName>
        <ecNumber evidence="1">2.1.1.198</ecNumber>
    </submittedName>
</protein>
<dbReference type="Gene3D" id="3.30.950.10">
    <property type="entry name" value="Methyltransferase, Cobalt-precorrin-4 Transmethylase, Domain 2"/>
    <property type="match status" value="1"/>
</dbReference>
<keyword evidence="1" id="KW-0489">Methyltransferase</keyword>
<evidence type="ECO:0000313" key="2">
    <source>
        <dbReference type="Proteomes" id="UP000053904"/>
    </source>
</evidence>
<dbReference type="EMBL" id="LGGO01000028">
    <property type="protein sequence ID" value="KUK77488.1"/>
    <property type="molecule type" value="Genomic_DNA"/>
</dbReference>
<dbReference type="CDD" id="cd11649">
    <property type="entry name" value="RsmI_like"/>
    <property type="match status" value="1"/>
</dbReference>
<dbReference type="Gene3D" id="3.40.1010.10">
    <property type="entry name" value="Cobalt-precorrin-4 Transmethylase, Domain 1"/>
    <property type="match status" value="1"/>
</dbReference>
<dbReference type="EC" id="2.1.1.198" evidence="1"/>
<sequence>MEKGKLYLIPTPISGDDFNSTLTKKDVKIISRLKHLIVETPKIARSYLASIELENPIREIEMRVFDEHSNLENLQELLQPILLGNDMGLMTDAGTPCIADPGEEIVLMCHRLGIEVIPMIGPSSIFLTLMASGLNGEEFTFNGYLPRKPNKRLKALKYLERKINEKRGSQIFIEAPYRNQVMYDDILKLSPELNLCLGINIGSKDGKVTTMPIAKWKERNVKLDKVPVIFILGK</sequence>
<dbReference type="PIRSF" id="PIRSF005917">
    <property type="entry name" value="MTase_YraL"/>
    <property type="match status" value="1"/>
</dbReference>
<dbReference type="PANTHER" id="PTHR46111:SF2">
    <property type="entry name" value="SAM-DEPENDENT METHYLTRANSFERASE"/>
    <property type="match status" value="1"/>
</dbReference>